<dbReference type="PANTHER" id="PTHR20275:SF6">
    <property type="entry name" value="NAD KINASE 2, CHLOROPLASTIC"/>
    <property type="match status" value="1"/>
</dbReference>
<reference evidence="6 7" key="1">
    <citation type="submission" date="2024-06" db="EMBL/GenBank/DDBJ databases">
        <authorList>
            <person name="Kraege A."/>
            <person name="Thomma B."/>
        </authorList>
    </citation>
    <scope>NUCLEOTIDE SEQUENCE [LARGE SCALE GENOMIC DNA]</scope>
</reference>
<evidence type="ECO:0000313" key="7">
    <source>
        <dbReference type="Proteomes" id="UP001497392"/>
    </source>
</evidence>
<evidence type="ECO:0000256" key="3">
    <source>
        <dbReference type="ARBA" id="ARBA00022777"/>
    </source>
</evidence>
<dbReference type="Gene3D" id="3.40.50.10330">
    <property type="entry name" value="Probable inorganic polyphosphate/atp-NAD kinase, domain 1"/>
    <property type="match status" value="1"/>
</dbReference>
<dbReference type="Proteomes" id="UP001497392">
    <property type="component" value="Unassembled WGS sequence"/>
</dbReference>
<comment type="similarity">
    <text evidence="1">Belongs to the NAD kinase family.</text>
</comment>
<dbReference type="InterPro" id="IPR017438">
    <property type="entry name" value="ATP-NAD_kinase_N"/>
</dbReference>
<dbReference type="SUPFAM" id="SSF111331">
    <property type="entry name" value="NAD kinase/diacylglycerol kinase-like"/>
    <property type="match status" value="1"/>
</dbReference>
<evidence type="ECO:0000256" key="5">
    <source>
        <dbReference type="ARBA" id="ARBA00023027"/>
    </source>
</evidence>
<dbReference type="InterPro" id="IPR016064">
    <property type="entry name" value="NAD/diacylglycerol_kinase_sf"/>
</dbReference>
<dbReference type="InterPro" id="IPR002504">
    <property type="entry name" value="NADK"/>
</dbReference>
<keyword evidence="5" id="KW-0520">NAD</keyword>
<dbReference type="Gene3D" id="2.60.200.30">
    <property type="entry name" value="Probable inorganic polyphosphate/atp-NAD kinase, domain 2"/>
    <property type="match status" value="1"/>
</dbReference>
<keyword evidence="4" id="KW-0521">NADP</keyword>
<sequence>MFAASQRTLTSRSFQGLEPAAFSAQHGLRKSVRLKAISDKGHCGEEGLVKGAGVIFSENTGLKLQRRAYIVWDNDGPQRVLLVKKVDDRPASQMLEEIGKWLQARGLTVLVEQAVHEKELPQFEAFAPNASDVDFCVTLGGDGTVLHLTSLFSEDTPLPPLVSFAMGTLGFLTPFDVTEYASCLTQVLDAAEKPVFCTLRTRKRCELTGPEGAVHATHHVLNECLIDRGSSPSMVKTEVFVDGHHITTVQADGLIIATPSGSTAYSMSAGGPMVAPSVPCTLLTPIAPHSLSFRPLVVPEASDVEIHIPQESRANARVSFDGRNTCRMPRGSIMKCTTSLCAVPFINLGPLDNDWYDGIVQKLKWNVSARELRKLPSLKKPHYEENGASWDSCTID</sequence>
<name>A0ABP1FZW1_9CHLO</name>
<comment type="caution">
    <text evidence="6">The sequence shown here is derived from an EMBL/GenBank/DDBJ whole genome shotgun (WGS) entry which is preliminary data.</text>
</comment>
<dbReference type="InterPro" id="IPR017437">
    <property type="entry name" value="ATP-NAD_kinase_PpnK-typ_C"/>
</dbReference>
<gene>
    <name evidence="6" type="primary">g7221</name>
    <name evidence="6" type="ORF">VP750_LOCUS6183</name>
</gene>
<keyword evidence="2" id="KW-0808">Transferase</keyword>
<evidence type="ECO:0000256" key="1">
    <source>
        <dbReference type="ARBA" id="ARBA00010995"/>
    </source>
</evidence>
<organism evidence="6 7">
    <name type="scientific">Coccomyxa viridis</name>
    <dbReference type="NCBI Taxonomy" id="1274662"/>
    <lineage>
        <taxon>Eukaryota</taxon>
        <taxon>Viridiplantae</taxon>
        <taxon>Chlorophyta</taxon>
        <taxon>core chlorophytes</taxon>
        <taxon>Trebouxiophyceae</taxon>
        <taxon>Trebouxiophyceae incertae sedis</taxon>
        <taxon>Coccomyxaceae</taxon>
        <taxon>Coccomyxa</taxon>
    </lineage>
</organism>
<evidence type="ECO:0000256" key="4">
    <source>
        <dbReference type="ARBA" id="ARBA00022857"/>
    </source>
</evidence>
<keyword evidence="7" id="KW-1185">Reference proteome</keyword>
<dbReference type="Pfam" id="PF20143">
    <property type="entry name" value="NAD_kinase_C"/>
    <property type="match status" value="1"/>
</dbReference>
<keyword evidence="3" id="KW-0418">Kinase</keyword>
<dbReference type="PANTHER" id="PTHR20275">
    <property type="entry name" value="NAD KINASE"/>
    <property type="match status" value="1"/>
</dbReference>
<evidence type="ECO:0000256" key="2">
    <source>
        <dbReference type="ARBA" id="ARBA00022679"/>
    </source>
</evidence>
<dbReference type="Pfam" id="PF01513">
    <property type="entry name" value="NAD_kinase"/>
    <property type="match status" value="1"/>
</dbReference>
<dbReference type="EMBL" id="CAXHTA020000011">
    <property type="protein sequence ID" value="CAL5224524.1"/>
    <property type="molecule type" value="Genomic_DNA"/>
</dbReference>
<evidence type="ECO:0000313" key="6">
    <source>
        <dbReference type="EMBL" id="CAL5224524.1"/>
    </source>
</evidence>
<accession>A0ABP1FZW1</accession>
<dbReference type="HAMAP" id="MF_00361">
    <property type="entry name" value="NAD_kinase"/>
    <property type="match status" value="1"/>
</dbReference>
<proteinExistence type="inferred from homology"/>
<protein>
    <submittedName>
        <fullName evidence="6">G7221 protein</fullName>
    </submittedName>
</protein>